<reference evidence="2 3" key="1">
    <citation type="submission" date="2016-09" db="EMBL/GenBank/DDBJ databases">
        <title>Extensive genetic diversity and differential bi-allelic expression allows diatom success in the polar Southern Ocean.</title>
        <authorList>
            <consortium name="DOE Joint Genome Institute"/>
            <person name="Mock T."/>
            <person name="Otillar R.P."/>
            <person name="Strauss J."/>
            <person name="Dupont C."/>
            <person name="Frickenhaus S."/>
            <person name="Maumus F."/>
            <person name="Mcmullan M."/>
            <person name="Sanges R."/>
            <person name="Schmutz J."/>
            <person name="Toseland A."/>
            <person name="Valas R."/>
            <person name="Veluchamy A."/>
            <person name="Ward B.J."/>
            <person name="Allen A."/>
            <person name="Barry K."/>
            <person name="Falciatore A."/>
            <person name="Ferrante M."/>
            <person name="Fortunato A.E."/>
            <person name="Gloeckner G."/>
            <person name="Gruber A."/>
            <person name="Hipkin R."/>
            <person name="Janech M."/>
            <person name="Kroth P."/>
            <person name="Leese F."/>
            <person name="Lindquist E."/>
            <person name="Lyon B.R."/>
            <person name="Martin J."/>
            <person name="Mayer C."/>
            <person name="Parker M."/>
            <person name="Quesneville H."/>
            <person name="Raymond J."/>
            <person name="Uhlig C."/>
            <person name="Valentin K.U."/>
            <person name="Worden A.Z."/>
            <person name="Armbrust E.V."/>
            <person name="Bowler C."/>
            <person name="Green B."/>
            <person name="Moulton V."/>
            <person name="Van Oosterhout C."/>
            <person name="Grigoriev I."/>
        </authorList>
    </citation>
    <scope>NUCLEOTIDE SEQUENCE [LARGE SCALE GENOMIC DNA]</scope>
    <source>
        <strain evidence="2 3">CCMP1102</strain>
    </source>
</reference>
<dbReference type="InParanoid" id="A0A1E7FA05"/>
<proteinExistence type="predicted"/>
<accession>A0A1E7FA05</accession>
<feature type="region of interest" description="Disordered" evidence="1">
    <location>
        <begin position="288"/>
        <end position="307"/>
    </location>
</feature>
<evidence type="ECO:0008006" key="4">
    <source>
        <dbReference type="Google" id="ProtNLM"/>
    </source>
</evidence>
<protein>
    <recommendedName>
        <fullName evidence="4">VOC domain-containing protein</fullName>
    </recommendedName>
</protein>
<dbReference type="Proteomes" id="UP000095751">
    <property type="component" value="Unassembled WGS sequence"/>
</dbReference>
<evidence type="ECO:0000313" key="3">
    <source>
        <dbReference type="Proteomes" id="UP000095751"/>
    </source>
</evidence>
<name>A0A1E7FA05_9STRA</name>
<dbReference type="KEGG" id="fcy:FRACYDRAFT_208602"/>
<sequence length="327" mass="35240">MDTASLSSIATATSRREMIAKSTALASVSFLPALLGSPRISSAAVGSLPELVNSNAYVQGLTINVADSVQQKQMVAFLVDGFSFEVLRQRNQDTIEETWLGFGPEQLSVPDDFELPVSSFSKYGGHASINIRYDYESKAPLYRQGDDAPGNNIAYLQLGVPGYRISQMVENAGNILDAYGLVNVVSPSGLPIRGIVGISPDPIMFVAVNCKNVQESKEFYENLGFVEQEVPYSRPSKGTTMFEPAPPKGSCYMSPSPTSMGVLLLPGKKKKTITANPAVNSLNIVYNPSSSETSSGEDKEIRVKDPSGVTVNFQSEAAFSNIEKKTR</sequence>
<dbReference type="AlphaFoldDB" id="A0A1E7FA05"/>
<keyword evidence="3" id="KW-1185">Reference proteome</keyword>
<evidence type="ECO:0000256" key="1">
    <source>
        <dbReference type="SAM" id="MobiDB-lite"/>
    </source>
</evidence>
<feature type="compositionally biased region" description="Basic and acidic residues" evidence="1">
    <location>
        <begin position="296"/>
        <end position="305"/>
    </location>
</feature>
<gene>
    <name evidence="2" type="ORF">FRACYDRAFT_208602</name>
</gene>
<organism evidence="2 3">
    <name type="scientific">Fragilariopsis cylindrus CCMP1102</name>
    <dbReference type="NCBI Taxonomy" id="635003"/>
    <lineage>
        <taxon>Eukaryota</taxon>
        <taxon>Sar</taxon>
        <taxon>Stramenopiles</taxon>
        <taxon>Ochrophyta</taxon>
        <taxon>Bacillariophyta</taxon>
        <taxon>Bacillariophyceae</taxon>
        <taxon>Bacillariophycidae</taxon>
        <taxon>Bacillariales</taxon>
        <taxon>Bacillariaceae</taxon>
        <taxon>Fragilariopsis</taxon>
    </lineage>
</organism>
<dbReference type="EMBL" id="KV784359">
    <property type="protein sequence ID" value="OEU14987.1"/>
    <property type="molecule type" value="Genomic_DNA"/>
</dbReference>
<dbReference type="OrthoDB" id="16820at2759"/>
<evidence type="ECO:0000313" key="2">
    <source>
        <dbReference type="EMBL" id="OEU14987.1"/>
    </source>
</evidence>